<evidence type="ECO:0000313" key="2">
    <source>
        <dbReference type="Proteomes" id="UP000728185"/>
    </source>
</evidence>
<comment type="caution">
    <text evidence="1">The sequence shown here is derived from an EMBL/GenBank/DDBJ whole genome shotgun (WGS) entry which is preliminary data.</text>
</comment>
<organism evidence="1 2">
    <name type="scientific">Fasciolopsis buskii</name>
    <dbReference type="NCBI Taxonomy" id="27845"/>
    <lineage>
        <taxon>Eukaryota</taxon>
        <taxon>Metazoa</taxon>
        <taxon>Spiralia</taxon>
        <taxon>Lophotrochozoa</taxon>
        <taxon>Platyhelminthes</taxon>
        <taxon>Trematoda</taxon>
        <taxon>Digenea</taxon>
        <taxon>Plagiorchiida</taxon>
        <taxon>Echinostomata</taxon>
        <taxon>Echinostomatoidea</taxon>
        <taxon>Fasciolidae</taxon>
        <taxon>Fasciolopsis</taxon>
    </lineage>
</organism>
<proteinExistence type="predicted"/>
<dbReference type="AlphaFoldDB" id="A0A8E0RW28"/>
<keyword evidence="2" id="KW-1185">Reference proteome</keyword>
<gene>
    <name evidence="1" type="ORF">FBUS_02535</name>
</gene>
<sequence length="48" mass="5760">MSDVKEMRSDEINKSSAYILFYERDSLYQQRKVSAENVSHWIFPLIFS</sequence>
<dbReference type="Proteomes" id="UP000728185">
    <property type="component" value="Unassembled WGS sequence"/>
</dbReference>
<protein>
    <submittedName>
        <fullName evidence="1">Uncharacterized protein</fullName>
    </submittedName>
</protein>
<name>A0A8E0RW28_9TREM</name>
<dbReference type="EMBL" id="LUCM01003774">
    <property type="protein sequence ID" value="KAA0195364.1"/>
    <property type="molecule type" value="Genomic_DNA"/>
</dbReference>
<evidence type="ECO:0000313" key="1">
    <source>
        <dbReference type="EMBL" id="KAA0195364.1"/>
    </source>
</evidence>
<accession>A0A8E0RW28</accession>
<reference evidence="1" key="1">
    <citation type="submission" date="2019-05" db="EMBL/GenBank/DDBJ databases">
        <title>Annotation for the trematode Fasciolopsis buski.</title>
        <authorList>
            <person name="Choi Y.-J."/>
        </authorList>
    </citation>
    <scope>NUCLEOTIDE SEQUENCE</scope>
    <source>
        <strain evidence="1">HT</strain>
        <tissue evidence="1">Whole worm</tissue>
    </source>
</reference>